<keyword evidence="2" id="KW-1185">Reference proteome</keyword>
<accession>A0A917VN51</accession>
<dbReference type="EMBL" id="BMPQ01000026">
    <property type="protein sequence ID" value="GGL00945.1"/>
    <property type="molecule type" value="Genomic_DNA"/>
</dbReference>
<sequence>MHAWSHHVVHVFSGADRSLSEAHFLMEGFMTTEGTEEHLSVYRLLPSMREFQLLHFDNSLVDLMRWQASGSQGQFPMEFTAEWGGHPRWTKSEFPTGNPSSPVLSCRLADLLRDDLERAGRLLPIRIENADADDYLLYVVELVADCLDTEKSSPADKLGRVQRSVFRPEALPADVPAFRPTGFPTAVCWNGWAVDLLNGLLGDQLEARLVWSEDPKDVPYPDPWGF</sequence>
<reference evidence="1" key="1">
    <citation type="journal article" date="2014" name="Int. J. Syst. Evol. Microbiol.">
        <title>Complete genome sequence of Corynebacterium casei LMG S-19264T (=DSM 44701T), isolated from a smear-ripened cheese.</title>
        <authorList>
            <consortium name="US DOE Joint Genome Institute (JGI-PGF)"/>
            <person name="Walter F."/>
            <person name="Albersmeier A."/>
            <person name="Kalinowski J."/>
            <person name="Ruckert C."/>
        </authorList>
    </citation>
    <scope>NUCLEOTIDE SEQUENCE</scope>
    <source>
        <strain evidence="1">JCM 3035</strain>
    </source>
</reference>
<evidence type="ECO:0000313" key="1">
    <source>
        <dbReference type="EMBL" id="GGL00945.1"/>
    </source>
</evidence>
<name>A0A917VN51_9ACTN</name>
<proteinExistence type="predicted"/>
<dbReference type="Proteomes" id="UP000637788">
    <property type="component" value="Unassembled WGS sequence"/>
</dbReference>
<gene>
    <name evidence="1" type="ORF">GCM10010094_72060</name>
</gene>
<organism evidence="1 2">
    <name type="scientific">Streptomyces flaveus</name>
    <dbReference type="NCBI Taxonomy" id="66370"/>
    <lineage>
        <taxon>Bacteria</taxon>
        <taxon>Bacillati</taxon>
        <taxon>Actinomycetota</taxon>
        <taxon>Actinomycetes</taxon>
        <taxon>Kitasatosporales</taxon>
        <taxon>Streptomycetaceae</taxon>
        <taxon>Streptomyces</taxon>
        <taxon>Streptomyces aurantiacus group</taxon>
    </lineage>
</organism>
<comment type="caution">
    <text evidence="1">The sequence shown here is derived from an EMBL/GenBank/DDBJ whole genome shotgun (WGS) entry which is preliminary data.</text>
</comment>
<reference evidence="1" key="2">
    <citation type="submission" date="2020-09" db="EMBL/GenBank/DDBJ databases">
        <authorList>
            <person name="Sun Q."/>
            <person name="Ohkuma M."/>
        </authorList>
    </citation>
    <scope>NUCLEOTIDE SEQUENCE</scope>
    <source>
        <strain evidence="1">JCM 3035</strain>
    </source>
</reference>
<dbReference type="AlphaFoldDB" id="A0A917VN51"/>
<evidence type="ECO:0000313" key="2">
    <source>
        <dbReference type="Proteomes" id="UP000637788"/>
    </source>
</evidence>
<protein>
    <submittedName>
        <fullName evidence="1">Uncharacterized protein</fullName>
    </submittedName>
</protein>